<evidence type="ECO:0008006" key="7">
    <source>
        <dbReference type="Google" id="ProtNLM"/>
    </source>
</evidence>
<dbReference type="Pfam" id="PF13111">
    <property type="entry name" value="pPIWI_RE_X"/>
    <property type="match status" value="1"/>
</dbReference>
<evidence type="ECO:0000259" key="2">
    <source>
        <dbReference type="Pfam" id="PF13032"/>
    </source>
</evidence>
<comment type="caution">
    <text evidence="5">The sequence shown here is derived from an EMBL/GenBank/DDBJ whole genome shotgun (WGS) entry which is preliminary data.</text>
</comment>
<evidence type="ECO:0000313" key="5">
    <source>
        <dbReference type="EMBL" id="MBP2035606.1"/>
    </source>
</evidence>
<dbReference type="InterPro" id="IPR024996">
    <property type="entry name" value="RNaseH_pPIWI_RE"/>
</dbReference>
<evidence type="ECO:0000256" key="1">
    <source>
        <dbReference type="SAM" id="MobiDB-lite"/>
    </source>
</evidence>
<feature type="compositionally biased region" description="Basic and acidic residues" evidence="1">
    <location>
        <begin position="418"/>
        <end position="432"/>
    </location>
</feature>
<feature type="compositionally biased region" description="Acidic residues" evidence="1">
    <location>
        <begin position="1009"/>
        <end position="1018"/>
    </location>
</feature>
<proteinExistence type="predicted"/>
<dbReference type="RefSeq" id="WP_189968260.1">
    <property type="nucleotide sequence ID" value="NZ_BMVL01000004.1"/>
</dbReference>
<feature type="region of interest" description="Disordered" evidence="1">
    <location>
        <begin position="401"/>
        <end position="432"/>
    </location>
</feature>
<dbReference type="Pfam" id="PF13032">
    <property type="entry name" value="RNaseH_pPIWI_RE"/>
    <property type="match status" value="1"/>
</dbReference>
<accession>A0ABS4L1E9</accession>
<keyword evidence="6" id="KW-1185">Reference proteome</keyword>
<dbReference type="Pfam" id="PF18157">
    <property type="entry name" value="MID_pPIWI_RE"/>
    <property type="match status" value="1"/>
</dbReference>
<sequence length="1024" mass="112515">MPVSYRHIGTATWLPADTDAFRTARYRTLPFPEQWRDAVLSLCNAGRAPGDTAWRSAPTYRLEQVLQTYAPDVLVMPRPFHQREDGEPARWLYAAEDAPDPLPPPVLGTLVDRWLGEIRPELAVDPEYRALLKDVRAELRAHPPQWEYVTRELLPRKQTPGGTASVDSDQFTLTPDWLARRVLDLGPYPYEGGSLHFRAMPRGRRDKGAELVSQPLPYEPEPGKGAGWFSVVLNIALQTVPFDPLPRFHLHWTVRRWATRRSATDDGGLRLRLPWGSATTVLLRPKVPVLPGVPLSERYAVARLKRVRDRETGAFGDTWVNGGPARLLAGLAIGEVFPEADALLTDPQQWLTQGMRAAIVHRPAMGRHEVATGFMAHQCSQLTEWAEGALPEELRAAGPMENSRLAGPRPANAPPATVKKEAKEDEEVRRCRERRSAAAHALSAYAPTDSFGRPVLEARLLWQTADMRDAALEALRHRLGLEGAGTGGNVVDELAYEAAVPGRPVVHVWHCPELTVRVRCLRPVVRTNERAGVALTADLGLRAAGGRATRDEITVAVHARRTATADWLRADRTGDAPGLALVELARAEDFGRGADPKFALRLGCADAGFVTQFVATPQKVKGYNSVGNMSHRALMAWDDGLRQLGARVHPEHSLAEGLPADLRYAAVWMVRKNRTSRNRWPAHVPVAVLVTPKGLGSGLARVEGWDPQVDGGAGAWVPYPQMLIRLTRLAEITPLVPAPRAEDDTTKAPRGSWHKDREQQRREAEEWLQTIRSTLHSAPTMLLADAVNARSHWTWLQDGRTEPDRIRDGQAPARRLHPDLRLVRVRTATGRETAQWWGINPGAGPNGIGTHLWVPDDSPSGRVFYSTTPKPVQFRDSAVQADKLAPRLITQGKRKGEPTVDTGVPAWMPGLVELAVLGCHTGDGDDPEALAMAAHLLRQPPDYPQALAHPLPLHLAGLAQEYVLPTRAGDAAHESDESRASGDPLDDPAADADPAGHAAAGLETAVQFDEPEEAEEEGQLSLFE</sequence>
<evidence type="ECO:0000313" key="6">
    <source>
        <dbReference type="Proteomes" id="UP001519310"/>
    </source>
</evidence>
<feature type="region of interest" description="Disordered" evidence="1">
    <location>
        <begin position="968"/>
        <end position="1024"/>
    </location>
</feature>
<reference evidence="5 6" key="1">
    <citation type="submission" date="2021-03" db="EMBL/GenBank/DDBJ databases">
        <title>Genomic Encyclopedia of Type Strains, Phase IV (KMG-IV): sequencing the most valuable type-strain genomes for metagenomic binning, comparative biology and taxonomic classification.</title>
        <authorList>
            <person name="Goeker M."/>
        </authorList>
    </citation>
    <scope>NUCLEOTIDE SEQUENCE [LARGE SCALE GENOMIC DNA]</scope>
    <source>
        <strain evidence="5 6">DSM 40526</strain>
    </source>
</reference>
<feature type="domain" description="Prokaryotic pPIWI-RE MID" evidence="4">
    <location>
        <begin position="509"/>
        <end position="652"/>
    </location>
</feature>
<name>A0ABS4L1E9_STRAV</name>
<evidence type="ECO:0000259" key="4">
    <source>
        <dbReference type="Pfam" id="PF18157"/>
    </source>
</evidence>
<gene>
    <name evidence="5" type="ORF">J2Z77_001393</name>
</gene>
<feature type="region of interest" description="Disordered" evidence="1">
    <location>
        <begin position="737"/>
        <end position="764"/>
    </location>
</feature>
<dbReference type="InterPro" id="IPR025085">
    <property type="entry name" value="pPIWI_RE_X"/>
</dbReference>
<organism evidence="5 6">
    <name type="scientific">Streptomyces avidinii</name>
    <dbReference type="NCBI Taxonomy" id="1895"/>
    <lineage>
        <taxon>Bacteria</taxon>
        <taxon>Bacillati</taxon>
        <taxon>Actinomycetota</taxon>
        <taxon>Actinomycetes</taxon>
        <taxon>Kitasatosporales</taxon>
        <taxon>Streptomycetaceae</taxon>
        <taxon>Streptomyces</taxon>
    </lineage>
</organism>
<protein>
    <recommendedName>
        <fullName evidence="7">DUF3893 domain-containing protein</fullName>
    </recommendedName>
</protein>
<feature type="compositionally biased region" description="Basic and acidic residues" evidence="1">
    <location>
        <begin position="740"/>
        <end position="764"/>
    </location>
</feature>
<evidence type="ECO:0000259" key="3">
    <source>
        <dbReference type="Pfam" id="PF13111"/>
    </source>
</evidence>
<feature type="compositionally biased region" description="Low complexity" evidence="1">
    <location>
        <begin position="991"/>
        <end position="1001"/>
    </location>
</feature>
<feature type="domain" description="pPIWI-RE RNaseH" evidence="2">
    <location>
        <begin position="664"/>
        <end position="965"/>
    </location>
</feature>
<feature type="compositionally biased region" description="Basic and acidic residues" evidence="1">
    <location>
        <begin position="970"/>
        <end position="980"/>
    </location>
</feature>
<dbReference type="EMBL" id="JAGGLQ010000002">
    <property type="protein sequence ID" value="MBP2035606.1"/>
    <property type="molecule type" value="Genomic_DNA"/>
</dbReference>
<dbReference type="InterPro" id="IPR040496">
    <property type="entry name" value="MID_pPIWI_RE"/>
</dbReference>
<feature type="domain" description="pPIWI-RE module N-terminal" evidence="3">
    <location>
        <begin position="14"/>
        <end position="442"/>
    </location>
</feature>
<dbReference type="Proteomes" id="UP001519310">
    <property type="component" value="Unassembled WGS sequence"/>
</dbReference>